<dbReference type="HOGENOM" id="CLU_206264_0_0_2"/>
<dbReference type="KEGG" id="nmo:Nmlp_2506"/>
<evidence type="ECO:0000259" key="1">
    <source>
        <dbReference type="Pfam" id="PF25207"/>
    </source>
</evidence>
<dbReference type="eggNOG" id="arCOG04494">
    <property type="taxonomic scope" value="Archaea"/>
</dbReference>
<protein>
    <submittedName>
        <fullName evidence="2">Small CPxCG-related zinc finger protein</fullName>
    </submittedName>
</protein>
<accession>M1XKX3</accession>
<dbReference type="EMBL" id="HF582854">
    <property type="protein sequence ID" value="CCQ36671.1"/>
    <property type="molecule type" value="Genomic_DNA"/>
</dbReference>
<evidence type="ECO:0000313" key="3">
    <source>
        <dbReference type="Proteomes" id="UP000011867"/>
    </source>
</evidence>
<gene>
    <name evidence="2" type="ordered locus">Nmlp_2506</name>
</gene>
<dbReference type="AlphaFoldDB" id="M1XKX3"/>
<sequence>MDPTITLGVCPHCETPITNRDLLIEYETVNGHSQYAECPDCVAVITPT</sequence>
<proteinExistence type="predicted"/>
<dbReference type="InterPro" id="IPR057159">
    <property type="entry name" value="DUF7837"/>
</dbReference>
<dbReference type="RefSeq" id="WP_015409465.1">
    <property type="nucleotide sequence ID" value="NC_020388.1"/>
</dbReference>
<reference evidence="2 3" key="1">
    <citation type="journal article" date="2013" name="Genome Announc.">
        <title>Genome of the haloarchaeon Natronomonas moolapensis, a neutrophilic member of a previously haloalkaliphilic genus.</title>
        <authorList>
            <person name="Dyall-Smith M.L."/>
            <person name="Pfeiffer F."/>
            <person name="Oberwinkler T."/>
            <person name="Klee K."/>
            <person name="Rampp M."/>
            <person name="Palm P."/>
            <person name="Gross K."/>
            <person name="Schuster S.C."/>
            <person name="Oesterhelt D."/>
        </authorList>
    </citation>
    <scope>NUCLEOTIDE SEQUENCE [LARGE SCALE GENOMIC DNA]</scope>
    <source>
        <strain evidence="3">DSM 18674 / JCM 14361 / 8.8.11</strain>
    </source>
</reference>
<dbReference type="OrthoDB" id="216193at2157"/>
<name>M1XKX3_NATM8</name>
<evidence type="ECO:0000313" key="2">
    <source>
        <dbReference type="EMBL" id="CCQ36671.1"/>
    </source>
</evidence>
<feature type="domain" description="DUF7837" evidence="1">
    <location>
        <begin position="5"/>
        <end position="48"/>
    </location>
</feature>
<dbReference type="Proteomes" id="UP000011867">
    <property type="component" value="Chromosome"/>
</dbReference>
<dbReference type="Pfam" id="PF25207">
    <property type="entry name" value="DUF7837"/>
    <property type="match status" value="1"/>
</dbReference>
<keyword evidence="3" id="KW-1185">Reference proteome</keyword>
<dbReference type="GeneID" id="55549454"/>
<organism evidence="2 3">
    <name type="scientific">Natronomonas moolapensis (strain DSM 18674 / CECT 7526 / JCM 14361 / 8.8.11)</name>
    <dbReference type="NCBI Taxonomy" id="268739"/>
    <lineage>
        <taxon>Archaea</taxon>
        <taxon>Methanobacteriati</taxon>
        <taxon>Methanobacteriota</taxon>
        <taxon>Stenosarchaea group</taxon>
        <taxon>Halobacteria</taxon>
        <taxon>Halobacteriales</taxon>
        <taxon>Natronomonadaceae</taxon>
        <taxon>Natronomonas</taxon>
    </lineage>
</organism>
<dbReference type="STRING" id="268739.Nmlp_2506"/>